<name>A0ABW6YGC2_9ACTN</name>
<dbReference type="InterPro" id="IPR015943">
    <property type="entry name" value="WD40/YVTN_repeat-like_dom_sf"/>
</dbReference>
<keyword evidence="2 5" id="KW-0547">Nucleotide-binding</keyword>
<keyword evidence="4 5" id="KW-0067">ATP-binding</keyword>
<feature type="compositionally biased region" description="Pro residues" evidence="6">
    <location>
        <begin position="436"/>
        <end position="451"/>
    </location>
</feature>
<gene>
    <name evidence="8" type="ORF">ACF05T_22675</name>
</gene>
<dbReference type="Gene3D" id="2.130.10.10">
    <property type="entry name" value="YVTN repeat-like/Quinoprotein amine dehydrogenase"/>
    <property type="match status" value="2"/>
</dbReference>
<dbReference type="InterPro" id="IPR000719">
    <property type="entry name" value="Prot_kinase_dom"/>
</dbReference>
<dbReference type="PANTHER" id="PTHR43289">
    <property type="entry name" value="MITOGEN-ACTIVATED PROTEIN KINASE KINASE KINASE 20-RELATED"/>
    <property type="match status" value="1"/>
</dbReference>
<dbReference type="PROSITE" id="PS00108">
    <property type="entry name" value="PROTEIN_KINASE_ST"/>
    <property type="match status" value="1"/>
</dbReference>
<evidence type="ECO:0000256" key="2">
    <source>
        <dbReference type="ARBA" id="ARBA00022741"/>
    </source>
</evidence>
<dbReference type="Gene3D" id="1.10.510.10">
    <property type="entry name" value="Transferase(Phosphotransferase) domain 1"/>
    <property type="match status" value="1"/>
</dbReference>
<dbReference type="InterPro" id="IPR011009">
    <property type="entry name" value="Kinase-like_dom_sf"/>
</dbReference>
<dbReference type="SUPFAM" id="SSF50998">
    <property type="entry name" value="Quinoprotein alcohol dehydrogenase-like"/>
    <property type="match status" value="1"/>
</dbReference>
<feature type="region of interest" description="Disordered" evidence="6">
    <location>
        <begin position="426"/>
        <end position="459"/>
    </location>
</feature>
<accession>A0ABW6YGC2</accession>
<dbReference type="Gene3D" id="3.30.200.20">
    <property type="entry name" value="Phosphorylase Kinase, domain 1"/>
    <property type="match status" value="1"/>
</dbReference>
<dbReference type="GO" id="GO:0016301">
    <property type="term" value="F:kinase activity"/>
    <property type="evidence" value="ECO:0007669"/>
    <property type="project" value="UniProtKB-KW"/>
</dbReference>
<evidence type="ECO:0000313" key="8">
    <source>
        <dbReference type="EMBL" id="MFF8278892.1"/>
    </source>
</evidence>
<dbReference type="InterPro" id="IPR017441">
    <property type="entry name" value="Protein_kinase_ATP_BS"/>
</dbReference>
<dbReference type="InterPro" id="IPR011047">
    <property type="entry name" value="Quinoprotein_ADH-like_sf"/>
</dbReference>
<dbReference type="EMBL" id="JBIBSM010000012">
    <property type="protein sequence ID" value="MFF8278892.1"/>
    <property type="molecule type" value="Genomic_DNA"/>
</dbReference>
<feature type="region of interest" description="Disordered" evidence="6">
    <location>
        <begin position="1"/>
        <end position="49"/>
    </location>
</feature>
<evidence type="ECO:0000256" key="5">
    <source>
        <dbReference type="PROSITE-ProRule" id="PRU10141"/>
    </source>
</evidence>
<keyword evidence="9" id="KW-1185">Reference proteome</keyword>
<dbReference type="SMART" id="SM00220">
    <property type="entry name" value="S_TKc"/>
    <property type="match status" value="1"/>
</dbReference>
<reference evidence="8 9" key="1">
    <citation type="submission" date="2024-10" db="EMBL/GenBank/DDBJ databases">
        <title>The Natural Products Discovery Center: Release of the First 8490 Sequenced Strains for Exploring Actinobacteria Biosynthetic Diversity.</title>
        <authorList>
            <person name="Kalkreuter E."/>
            <person name="Kautsar S.A."/>
            <person name="Yang D."/>
            <person name="Bader C.D."/>
            <person name="Teijaro C.N."/>
            <person name="Fluegel L."/>
            <person name="Davis C.M."/>
            <person name="Simpson J.R."/>
            <person name="Lauterbach L."/>
            <person name="Steele A.D."/>
            <person name="Gui C."/>
            <person name="Meng S."/>
            <person name="Li G."/>
            <person name="Viehrig K."/>
            <person name="Ye F."/>
            <person name="Su P."/>
            <person name="Kiefer A.F."/>
            <person name="Nichols A."/>
            <person name="Cepeda A.J."/>
            <person name="Yan W."/>
            <person name="Fan B."/>
            <person name="Jiang Y."/>
            <person name="Adhikari A."/>
            <person name="Zheng C.-J."/>
            <person name="Schuster L."/>
            <person name="Cowan T.M."/>
            <person name="Smanski M.J."/>
            <person name="Chevrette M.G."/>
            <person name="De Carvalho L.P.S."/>
            <person name="Shen B."/>
        </authorList>
    </citation>
    <scope>NUCLEOTIDE SEQUENCE [LARGE SCALE GENOMIC DNA]</scope>
    <source>
        <strain evidence="8 9">NPDC015755</strain>
    </source>
</reference>
<evidence type="ECO:0000313" key="9">
    <source>
        <dbReference type="Proteomes" id="UP001603013"/>
    </source>
</evidence>
<evidence type="ECO:0000256" key="4">
    <source>
        <dbReference type="ARBA" id="ARBA00022840"/>
    </source>
</evidence>
<dbReference type="PANTHER" id="PTHR43289:SF34">
    <property type="entry name" value="SERINE_THREONINE-PROTEIN KINASE YBDM-RELATED"/>
    <property type="match status" value="1"/>
</dbReference>
<feature type="compositionally biased region" description="Basic and acidic residues" evidence="6">
    <location>
        <begin position="27"/>
        <end position="36"/>
    </location>
</feature>
<feature type="binding site" evidence="5">
    <location>
        <position position="148"/>
    </location>
    <ligand>
        <name>ATP</name>
        <dbReference type="ChEBI" id="CHEBI:30616"/>
    </ligand>
</feature>
<evidence type="ECO:0000256" key="3">
    <source>
        <dbReference type="ARBA" id="ARBA00022777"/>
    </source>
</evidence>
<evidence type="ECO:0000259" key="7">
    <source>
        <dbReference type="PROSITE" id="PS50011"/>
    </source>
</evidence>
<dbReference type="PROSITE" id="PS00107">
    <property type="entry name" value="PROTEIN_KINASE_ATP"/>
    <property type="match status" value="1"/>
</dbReference>
<dbReference type="PROSITE" id="PS50011">
    <property type="entry name" value="PROTEIN_KINASE_DOM"/>
    <property type="match status" value="1"/>
</dbReference>
<feature type="domain" description="Protein kinase" evidence="7">
    <location>
        <begin position="117"/>
        <end position="380"/>
    </location>
</feature>
<evidence type="ECO:0000256" key="1">
    <source>
        <dbReference type="ARBA" id="ARBA00022679"/>
    </source>
</evidence>
<keyword evidence="1" id="KW-0808">Transferase</keyword>
<feature type="region of interest" description="Disordered" evidence="6">
    <location>
        <begin position="88"/>
        <end position="114"/>
    </location>
</feature>
<keyword evidence="3 8" id="KW-0418">Kinase</keyword>
<protein>
    <submittedName>
        <fullName evidence="8">Protein kinase</fullName>
    </submittedName>
</protein>
<organism evidence="8 9">
    <name type="scientific">Streptomyces lateritius</name>
    <dbReference type="NCBI Taxonomy" id="67313"/>
    <lineage>
        <taxon>Bacteria</taxon>
        <taxon>Bacillati</taxon>
        <taxon>Actinomycetota</taxon>
        <taxon>Actinomycetes</taxon>
        <taxon>Kitasatosporales</taxon>
        <taxon>Streptomycetaceae</taxon>
        <taxon>Streptomyces</taxon>
    </lineage>
</organism>
<dbReference type="Proteomes" id="UP001603013">
    <property type="component" value="Unassembled WGS sequence"/>
</dbReference>
<dbReference type="SUPFAM" id="SSF56112">
    <property type="entry name" value="Protein kinase-like (PK-like)"/>
    <property type="match status" value="1"/>
</dbReference>
<sequence length="875" mass="91999">MPYPAAGRPARHRRVGRRSPYPCGWTLDREGGDAARPRPPGPAHRPSAATFTWQGGAEDVVRRGIVRPPGAGRRYDLRLMGVVSTMREAGGVDDGGSRAGQDADTSREGGPGRVGPYVLERLLGEGGMGHVYLARRADAPARAPVALKVVRPELARDSEFLARFRREVAAARAVTSPCVVPLLDSDADADVPWLAMAFVPGPSLEDAVRGTGALSEDRLRELARVLAAALADIHAAGLVHRDLKPSNVLLHPDRGPQVIDLGIARAMDGTRLTATGLVIGTPGFMAPDQYLGGDPQPASDVFALGAILAYAATGRPPFGDGPHHRIGYRTMTEEPDLDGVPAGLLPLVAACLAKDPTARPDPAAIQRALAGRRLPSDSALAALLSRLSRRPVSRRRVLITRGGLALTVVAGLVGGAFALLGTGGGPGTGSGARPVPKSPAPAKPAGLPLPAPISALGPAAPAGPWTRTWQDTTILQDHNRAEYERVTKDGNDYAVEAWLTDKILVRVGRQAVQGLSTDTGKALWTLQPPEPGLVPCQASRTAPGGVGAVTFAEPAARGAQGTGRCDRVVAVELATGRARWARPHPGGETYSSANPRSIAVAAGHVIVHNGDYVGALRLTDGSLAWSHRGRDQKCAVDDATAGQFTLVETLTCPFDESGGRTRPTTVRSIDAADGTVRWTSRIPGDIPAEQVESAEPAVVSLPGGIGVMGGPLMVFDGTGRPGPHLRAAQPFGRLDDVRNDYQLTPTVFGWRETVYTVSQRDQDRRIMQRRIVAVDSRTGTIRWHVPVPAGSKPVIAGVDDRGVHVVHVTAPGTSALVRYALADGRAEELGTLPALPEGAEFDGARLHGDRLALMTGVHNLLTKGVMMFRSSGSRS</sequence>
<dbReference type="RefSeq" id="WP_391935962.1">
    <property type="nucleotide sequence ID" value="NZ_JBIBSM010000012.1"/>
</dbReference>
<evidence type="ECO:0000256" key="6">
    <source>
        <dbReference type="SAM" id="MobiDB-lite"/>
    </source>
</evidence>
<dbReference type="CDD" id="cd14014">
    <property type="entry name" value="STKc_PknB_like"/>
    <property type="match status" value="1"/>
</dbReference>
<comment type="caution">
    <text evidence="8">The sequence shown here is derived from an EMBL/GenBank/DDBJ whole genome shotgun (WGS) entry which is preliminary data.</text>
</comment>
<dbReference type="InterPro" id="IPR008271">
    <property type="entry name" value="Ser/Thr_kinase_AS"/>
</dbReference>
<dbReference type="Pfam" id="PF00069">
    <property type="entry name" value="Pkinase"/>
    <property type="match status" value="1"/>
</dbReference>
<proteinExistence type="predicted"/>